<organism evidence="10">
    <name type="scientific">marine metagenome</name>
    <dbReference type="NCBI Taxonomy" id="408172"/>
    <lineage>
        <taxon>unclassified sequences</taxon>
        <taxon>metagenomes</taxon>
        <taxon>ecological metagenomes</taxon>
    </lineage>
</organism>
<evidence type="ECO:0000256" key="5">
    <source>
        <dbReference type="ARBA" id="ARBA00022793"/>
    </source>
</evidence>
<evidence type="ECO:0000313" key="10">
    <source>
        <dbReference type="EMBL" id="SVB45668.1"/>
    </source>
</evidence>
<dbReference type="InterPro" id="IPR045186">
    <property type="entry name" value="Indole-3-glycerol_P_synth"/>
</dbReference>
<dbReference type="AlphaFoldDB" id="A0A382E4R6"/>
<evidence type="ECO:0000256" key="4">
    <source>
        <dbReference type="ARBA" id="ARBA00022605"/>
    </source>
</evidence>
<evidence type="ECO:0000256" key="7">
    <source>
        <dbReference type="ARBA" id="ARBA00023141"/>
    </source>
</evidence>
<comment type="catalytic activity">
    <reaction evidence="1">
        <text>1-(2-carboxyphenylamino)-1-deoxy-D-ribulose 5-phosphate + H(+) = (1S,2R)-1-C-(indol-3-yl)glycerol 3-phosphate + CO2 + H2O</text>
        <dbReference type="Rhea" id="RHEA:23476"/>
        <dbReference type="ChEBI" id="CHEBI:15377"/>
        <dbReference type="ChEBI" id="CHEBI:15378"/>
        <dbReference type="ChEBI" id="CHEBI:16526"/>
        <dbReference type="ChEBI" id="CHEBI:58613"/>
        <dbReference type="ChEBI" id="CHEBI:58866"/>
        <dbReference type="EC" id="4.1.1.48"/>
    </reaction>
</comment>
<dbReference type="SUPFAM" id="SSF51366">
    <property type="entry name" value="Ribulose-phoshate binding barrel"/>
    <property type="match status" value="1"/>
</dbReference>
<evidence type="ECO:0000259" key="9">
    <source>
        <dbReference type="Pfam" id="PF00218"/>
    </source>
</evidence>
<dbReference type="UniPathway" id="UPA00035">
    <property type="reaction ID" value="UER00043"/>
</dbReference>
<feature type="domain" description="Indole-3-glycerol phosphate synthase" evidence="9">
    <location>
        <begin position="17"/>
        <end position="242"/>
    </location>
</feature>
<dbReference type="PROSITE" id="PS00614">
    <property type="entry name" value="IGPS"/>
    <property type="match status" value="1"/>
</dbReference>
<gene>
    <name evidence="10" type="ORF">METZ01_LOCUS198522</name>
</gene>
<accession>A0A382E4R6</accession>
<evidence type="ECO:0000256" key="3">
    <source>
        <dbReference type="ARBA" id="ARBA00012362"/>
    </source>
</evidence>
<evidence type="ECO:0000256" key="8">
    <source>
        <dbReference type="ARBA" id="ARBA00023239"/>
    </source>
</evidence>
<dbReference type="GO" id="GO:0000162">
    <property type="term" value="P:L-tryptophan biosynthetic process"/>
    <property type="evidence" value="ECO:0007669"/>
    <property type="project" value="UniProtKB-UniPathway"/>
</dbReference>
<keyword evidence="7" id="KW-0057">Aromatic amino acid biosynthesis</keyword>
<dbReference type="InterPro" id="IPR013785">
    <property type="entry name" value="Aldolase_TIM"/>
</dbReference>
<proteinExistence type="predicted"/>
<dbReference type="GO" id="GO:0004640">
    <property type="term" value="F:phosphoribosylanthranilate isomerase activity"/>
    <property type="evidence" value="ECO:0007669"/>
    <property type="project" value="TreeGrafter"/>
</dbReference>
<feature type="non-terminal residue" evidence="10">
    <location>
        <position position="1"/>
    </location>
</feature>
<keyword evidence="4" id="KW-0028">Amino-acid biosynthesis</keyword>
<dbReference type="CDD" id="cd00331">
    <property type="entry name" value="IGPS"/>
    <property type="match status" value="1"/>
</dbReference>
<keyword evidence="6" id="KW-0822">Tryptophan biosynthesis</keyword>
<dbReference type="PANTHER" id="PTHR22854:SF2">
    <property type="entry name" value="INDOLE-3-GLYCEROL-PHOSPHATE SYNTHASE"/>
    <property type="match status" value="1"/>
</dbReference>
<dbReference type="EMBL" id="UINC01042691">
    <property type="protein sequence ID" value="SVB45668.1"/>
    <property type="molecule type" value="Genomic_DNA"/>
</dbReference>
<dbReference type="GO" id="GO:0004425">
    <property type="term" value="F:indole-3-glycerol-phosphate synthase activity"/>
    <property type="evidence" value="ECO:0007669"/>
    <property type="project" value="UniProtKB-EC"/>
</dbReference>
<dbReference type="PANTHER" id="PTHR22854">
    <property type="entry name" value="TRYPTOPHAN BIOSYNTHESIS PROTEIN"/>
    <property type="match status" value="1"/>
</dbReference>
<dbReference type="InterPro" id="IPR001468">
    <property type="entry name" value="Indole-3-GlycerolPSynthase_CS"/>
</dbReference>
<evidence type="ECO:0000256" key="1">
    <source>
        <dbReference type="ARBA" id="ARBA00001633"/>
    </source>
</evidence>
<dbReference type="EC" id="4.1.1.48" evidence="3"/>
<keyword evidence="5" id="KW-0210">Decarboxylase</keyword>
<evidence type="ECO:0000256" key="2">
    <source>
        <dbReference type="ARBA" id="ARBA00004696"/>
    </source>
</evidence>
<reference evidence="10" key="1">
    <citation type="submission" date="2018-05" db="EMBL/GenBank/DDBJ databases">
        <authorList>
            <person name="Lanie J.A."/>
            <person name="Ng W.-L."/>
            <person name="Kazmierczak K.M."/>
            <person name="Andrzejewski T.M."/>
            <person name="Davidsen T.M."/>
            <person name="Wayne K.J."/>
            <person name="Tettelin H."/>
            <person name="Glass J.I."/>
            <person name="Rusch D."/>
            <person name="Podicherti R."/>
            <person name="Tsui H.-C.T."/>
            <person name="Winkler M.E."/>
        </authorList>
    </citation>
    <scope>NUCLEOTIDE SEQUENCE</scope>
</reference>
<keyword evidence="8" id="KW-0456">Lyase</keyword>
<name>A0A382E4R6_9ZZZZ</name>
<evidence type="ECO:0000256" key="6">
    <source>
        <dbReference type="ARBA" id="ARBA00022822"/>
    </source>
</evidence>
<comment type="pathway">
    <text evidence="2">Amino-acid biosynthesis; L-tryptophan biosynthesis; L-tryptophan from chorismate: step 4/5.</text>
</comment>
<dbReference type="InterPro" id="IPR011060">
    <property type="entry name" value="RibuloseP-bd_barrel"/>
</dbReference>
<dbReference type="InterPro" id="IPR013798">
    <property type="entry name" value="Indole-3-glycerol_P_synth_dom"/>
</dbReference>
<dbReference type="Gene3D" id="3.20.20.70">
    <property type="entry name" value="Aldolase class I"/>
    <property type="match status" value="1"/>
</dbReference>
<sequence>SNISQSEIIDKCKNINSDNTNLFSKKLINARNQKISIIGELKRSSPSAGDIVNKSINLIELAKQYEKNGISCISVLTDEKYFNGSNEDLIKVKKNTNLPVLRKDFIVDQYQIFESKIIGADCILLILSILDEIESSLFEQIALDIGLDVLIEVHNEKEMKRAEKMKSPLVGINNRNLSDFSVDINNSINVSRSMNSNKIPIAESGFHSRIDIDYVLKNSKIDTFLIGEALMKSSNLSQNIKNFIN</sequence>
<protein>
    <recommendedName>
        <fullName evidence="3">indole-3-glycerol-phosphate synthase</fullName>
        <ecNumber evidence="3">4.1.1.48</ecNumber>
    </recommendedName>
</protein>
<dbReference type="Pfam" id="PF00218">
    <property type="entry name" value="IGPS"/>
    <property type="match status" value="1"/>
</dbReference>